<dbReference type="RefSeq" id="WP_096671843.1">
    <property type="nucleotide sequence ID" value="NZ_OANS01000001.1"/>
</dbReference>
<dbReference type="EMBL" id="OANS01000001">
    <property type="protein sequence ID" value="SNX27708.1"/>
    <property type="molecule type" value="Genomic_DNA"/>
</dbReference>
<protein>
    <recommendedName>
        <fullName evidence="3">Lipoprotein</fullName>
    </recommendedName>
</protein>
<keyword evidence="2" id="KW-1185">Reference proteome</keyword>
<dbReference type="PROSITE" id="PS51257">
    <property type="entry name" value="PROKAR_LIPOPROTEIN"/>
    <property type="match status" value="1"/>
</dbReference>
<organism evidence="1 2">
    <name type="scientific">Polynucleobacter meluiroseus</name>
    <dbReference type="NCBI Taxonomy" id="1938814"/>
    <lineage>
        <taxon>Bacteria</taxon>
        <taxon>Pseudomonadati</taxon>
        <taxon>Pseudomonadota</taxon>
        <taxon>Betaproteobacteria</taxon>
        <taxon>Burkholderiales</taxon>
        <taxon>Burkholderiaceae</taxon>
        <taxon>Polynucleobacter</taxon>
    </lineage>
</organism>
<accession>A0A240DWZ8</accession>
<evidence type="ECO:0000313" key="2">
    <source>
        <dbReference type="Proteomes" id="UP000218069"/>
    </source>
</evidence>
<dbReference type="OrthoDB" id="9131607at2"/>
<evidence type="ECO:0000313" key="1">
    <source>
        <dbReference type="EMBL" id="SNX27708.1"/>
    </source>
</evidence>
<dbReference type="AlphaFoldDB" id="A0A240DWZ8"/>
<proteinExistence type="predicted"/>
<reference evidence="2" key="1">
    <citation type="submission" date="2017-08" db="EMBL/GenBank/DDBJ databases">
        <authorList>
            <person name="Varghese N."/>
            <person name="Submissions S."/>
        </authorList>
    </citation>
    <scope>NUCLEOTIDE SEQUENCE [LARGE SCALE GENOMIC DNA]</scope>
    <source>
        <strain evidence="2">AP-Melu-1000-B4</strain>
    </source>
</reference>
<gene>
    <name evidence="1" type="ORF">SAMN06295945_0024</name>
</gene>
<dbReference type="Proteomes" id="UP000218069">
    <property type="component" value="Unassembled WGS sequence"/>
</dbReference>
<evidence type="ECO:0008006" key="3">
    <source>
        <dbReference type="Google" id="ProtNLM"/>
    </source>
</evidence>
<name>A0A240DWZ8_9BURK</name>
<sequence length="170" mass="18968">MKKILSYICLSTVILAGCASNKSNSSDAISASNDGLQKQVQAVQQKMSACIADVNKTEDAKYVDSYVIAITPNNPNAKKLFNSADFITDEQATILKRFKDSTLQCRGITKELPKPEMVAVYEYYYSKVDDVYADLISKRITIGVANQERSMRIQYTREKWAAVMKAQKAS</sequence>